<feature type="transmembrane region" description="Helical" evidence="2">
    <location>
        <begin position="328"/>
        <end position="354"/>
    </location>
</feature>
<evidence type="ECO:0000256" key="1">
    <source>
        <dbReference type="ARBA" id="ARBA00023115"/>
    </source>
</evidence>
<dbReference type="SUPFAM" id="SSF103473">
    <property type="entry name" value="MFS general substrate transporter"/>
    <property type="match status" value="1"/>
</dbReference>
<dbReference type="SUPFAM" id="SSF53335">
    <property type="entry name" value="S-adenosyl-L-methionine-dependent methyltransferases"/>
    <property type="match status" value="1"/>
</dbReference>
<dbReference type="Gene3D" id="3.40.50.150">
    <property type="entry name" value="Vaccinia Virus protein VP39"/>
    <property type="match status" value="1"/>
</dbReference>
<feature type="transmembrane region" description="Helical" evidence="2">
    <location>
        <begin position="171"/>
        <end position="190"/>
    </location>
</feature>
<dbReference type="Proteomes" id="UP000472320">
    <property type="component" value="Unassembled WGS sequence"/>
</dbReference>
<dbReference type="AlphaFoldDB" id="A0A6L6QBA3"/>
<feature type="transmembrane region" description="Helical" evidence="2">
    <location>
        <begin position="270"/>
        <end position="290"/>
    </location>
</feature>
<keyword evidence="2" id="KW-0472">Membrane</keyword>
<feature type="transmembrane region" description="Helical" evidence="2">
    <location>
        <begin position="238"/>
        <end position="258"/>
    </location>
</feature>
<sequence>MLILYAGTIFLSAFLLFQVQPIIGKMVLPWFGGSASAWTVCMLFFQLTLLLGYLYAHLSSRCLTSRRQAFLHAGLLGLAAMTLPIIPGEGWKPVTGDDPAMQLLGLLAATIGLPYFMLSTTGPLLQHWFAQERPGRVPYRLFALSNFASLLGLLSYPFLFEPRFTLKEMSAFWSSGFALFAVFCAALALARRGRSQSVLSVPAPLEKPSVRDSLFWCALAAIPTVVLMSATSHLTANIAPVPLLWVILLVIYLLTYILCFDSARWYRRRLFLPLMAVLTPLLIACSTYPSLMPSGIVWPTLLFCLAVFTYCMACHGELARLKPPPAQLTAYFLMIALGGAIGGIFTGLVAPRIFNDDYELALSCIAAVCIVGAACQYRQTGPAPNSRPIKATILCTTLLGVMWAANAISPSTPTIKGRNFYGTVKVKDTGSGEALVRQLTHGVIIHGRQFLDPSRQSWPTTYFGMSGGAGIAIAASRRGGPQHVGIIGLGIGTMAAYCRPGDAYRFYEINPLVERFANEHFTYLRNCPAHKEIATGDARLVMAAEPSQQFDMLAVDAFSGDAVPVHLLTREAFAIYFRELKPDGVLAVHVSNRYLNLVPIVQKAADTFKRAAFLAASGSDEARGLKASTWVLVGQREQLARFASLHELPPATGVRPWTDDYSSLLGIMK</sequence>
<accession>A0A6L6QBA3</accession>
<feature type="transmembrane region" description="Helical" evidence="2">
    <location>
        <begin position="99"/>
        <end position="118"/>
    </location>
</feature>
<proteinExistence type="predicted"/>
<dbReference type="RefSeq" id="WP_155452015.1">
    <property type="nucleotide sequence ID" value="NZ_WNKX01000001.1"/>
</dbReference>
<dbReference type="PANTHER" id="PTHR43317:SF1">
    <property type="entry name" value="THERMOSPERMINE SYNTHASE ACAULIS5"/>
    <property type="match status" value="1"/>
</dbReference>
<dbReference type="EMBL" id="WNKX01000001">
    <property type="protein sequence ID" value="MTW09023.1"/>
    <property type="molecule type" value="Genomic_DNA"/>
</dbReference>
<keyword evidence="1" id="KW-0620">Polyamine biosynthesis</keyword>
<feature type="transmembrane region" description="Helical" evidence="2">
    <location>
        <begin position="68"/>
        <end position="87"/>
    </location>
</feature>
<reference evidence="3 4" key="1">
    <citation type="submission" date="2019-11" db="EMBL/GenBank/DDBJ databases">
        <title>Type strains purchased from KCTC, JCM and DSMZ.</title>
        <authorList>
            <person name="Lu H."/>
        </authorList>
    </citation>
    <scope>NUCLEOTIDE SEQUENCE [LARGE SCALE GENOMIC DNA]</scope>
    <source>
        <strain evidence="3 4">JCM 31587</strain>
    </source>
</reference>
<keyword evidence="4" id="KW-1185">Reference proteome</keyword>
<feature type="transmembrane region" description="Helical" evidence="2">
    <location>
        <begin position="296"/>
        <end position="316"/>
    </location>
</feature>
<name>A0A6L6QBA3_9BURK</name>
<evidence type="ECO:0008006" key="5">
    <source>
        <dbReference type="Google" id="ProtNLM"/>
    </source>
</evidence>
<dbReference type="InterPro" id="IPR036259">
    <property type="entry name" value="MFS_trans_sf"/>
</dbReference>
<feature type="transmembrane region" description="Helical" evidence="2">
    <location>
        <begin position="214"/>
        <end position="232"/>
    </location>
</feature>
<feature type="transmembrane region" description="Helical" evidence="2">
    <location>
        <begin position="37"/>
        <end position="56"/>
    </location>
</feature>
<dbReference type="InterPro" id="IPR029063">
    <property type="entry name" value="SAM-dependent_MTases_sf"/>
</dbReference>
<dbReference type="NCBIfam" id="NF037959">
    <property type="entry name" value="MFS_SpdSyn"/>
    <property type="match status" value="1"/>
</dbReference>
<comment type="caution">
    <text evidence="3">The sequence shown here is derived from an EMBL/GenBank/DDBJ whole genome shotgun (WGS) entry which is preliminary data.</text>
</comment>
<keyword evidence="2" id="KW-1133">Transmembrane helix</keyword>
<dbReference type="OrthoDB" id="9761985at2"/>
<evidence type="ECO:0000313" key="3">
    <source>
        <dbReference type="EMBL" id="MTW09023.1"/>
    </source>
</evidence>
<evidence type="ECO:0000256" key="2">
    <source>
        <dbReference type="SAM" id="Phobius"/>
    </source>
</evidence>
<evidence type="ECO:0000313" key="4">
    <source>
        <dbReference type="Proteomes" id="UP000472320"/>
    </source>
</evidence>
<protein>
    <recommendedName>
        <fullName evidence="5">Spermidine synthase</fullName>
    </recommendedName>
</protein>
<dbReference type="PANTHER" id="PTHR43317">
    <property type="entry name" value="THERMOSPERMINE SYNTHASE ACAULIS5"/>
    <property type="match status" value="1"/>
</dbReference>
<dbReference type="GO" id="GO:0006596">
    <property type="term" value="P:polyamine biosynthetic process"/>
    <property type="evidence" value="ECO:0007669"/>
    <property type="project" value="UniProtKB-KW"/>
</dbReference>
<organism evidence="3 4">
    <name type="scientific">Massilia eburnea</name>
    <dbReference type="NCBI Taxonomy" id="1776165"/>
    <lineage>
        <taxon>Bacteria</taxon>
        <taxon>Pseudomonadati</taxon>
        <taxon>Pseudomonadota</taxon>
        <taxon>Betaproteobacteria</taxon>
        <taxon>Burkholderiales</taxon>
        <taxon>Oxalobacteraceae</taxon>
        <taxon>Telluria group</taxon>
        <taxon>Massilia</taxon>
    </lineage>
</organism>
<keyword evidence="2" id="KW-0812">Transmembrane</keyword>
<feature type="transmembrane region" description="Helical" evidence="2">
    <location>
        <begin position="139"/>
        <end position="159"/>
    </location>
</feature>
<gene>
    <name evidence="3" type="ORF">GM658_00270</name>
</gene>